<proteinExistence type="predicted"/>
<protein>
    <submittedName>
        <fullName evidence="1">Uncharacterized protein</fullName>
    </submittedName>
</protein>
<organism evidence="1">
    <name type="scientific">Arundo donax</name>
    <name type="common">Giant reed</name>
    <name type="synonym">Donax arundinaceus</name>
    <dbReference type="NCBI Taxonomy" id="35708"/>
    <lineage>
        <taxon>Eukaryota</taxon>
        <taxon>Viridiplantae</taxon>
        <taxon>Streptophyta</taxon>
        <taxon>Embryophyta</taxon>
        <taxon>Tracheophyta</taxon>
        <taxon>Spermatophyta</taxon>
        <taxon>Magnoliopsida</taxon>
        <taxon>Liliopsida</taxon>
        <taxon>Poales</taxon>
        <taxon>Poaceae</taxon>
        <taxon>PACMAD clade</taxon>
        <taxon>Arundinoideae</taxon>
        <taxon>Arundineae</taxon>
        <taxon>Arundo</taxon>
    </lineage>
</organism>
<evidence type="ECO:0000313" key="1">
    <source>
        <dbReference type="EMBL" id="JAD34343.1"/>
    </source>
</evidence>
<dbReference type="AlphaFoldDB" id="A0A0A8Z9H7"/>
<name>A0A0A8Z9H7_ARUDO</name>
<sequence length="58" mass="6669">MVIFKCLFRKGKVNSTHAYSPMLMPTSCGSQNGILCKLCMFQCEMDQREDRISSNELF</sequence>
<accession>A0A0A8Z9H7</accession>
<dbReference type="EMBL" id="GBRH01263552">
    <property type="protein sequence ID" value="JAD34343.1"/>
    <property type="molecule type" value="Transcribed_RNA"/>
</dbReference>
<reference evidence="1" key="1">
    <citation type="submission" date="2014-09" db="EMBL/GenBank/DDBJ databases">
        <authorList>
            <person name="Magalhaes I.L.F."/>
            <person name="Oliveira U."/>
            <person name="Santos F.R."/>
            <person name="Vidigal T.H.D.A."/>
            <person name="Brescovit A.D."/>
            <person name="Santos A.J."/>
        </authorList>
    </citation>
    <scope>NUCLEOTIDE SEQUENCE</scope>
    <source>
        <tissue evidence="1">Shoot tissue taken approximately 20 cm above the soil surface</tissue>
    </source>
</reference>
<reference evidence="1" key="2">
    <citation type="journal article" date="2015" name="Data Brief">
        <title>Shoot transcriptome of the giant reed, Arundo donax.</title>
        <authorList>
            <person name="Barrero R.A."/>
            <person name="Guerrero F.D."/>
            <person name="Moolhuijzen P."/>
            <person name="Goolsby J.A."/>
            <person name="Tidwell J."/>
            <person name="Bellgard S.E."/>
            <person name="Bellgard M.I."/>
        </authorList>
    </citation>
    <scope>NUCLEOTIDE SEQUENCE</scope>
    <source>
        <tissue evidence="1">Shoot tissue taken approximately 20 cm above the soil surface</tissue>
    </source>
</reference>